<dbReference type="Proteomes" id="UP000254866">
    <property type="component" value="Unassembled WGS sequence"/>
</dbReference>
<dbReference type="GeneID" id="43602257"/>
<keyword evidence="2" id="KW-1185">Reference proteome</keyword>
<accession>A0A370TCP8</accession>
<dbReference type="EMBL" id="NPIC01000011">
    <property type="protein sequence ID" value="RDL32006.1"/>
    <property type="molecule type" value="Genomic_DNA"/>
</dbReference>
<comment type="caution">
    <text evidence="1">The sequence shown here is derived from an EMBL/GenBank/DDBJ whole genome shotgun (WGS) entry which is preliminary data.</text>
</comment>
<sequence>MSTAFYITAEGLVYAGIQGTVAIAEAIPLFSELLNGTSKVATFNALSQGIHIGWALQDDVANPFGDIRGSLTIVYTFDLDSDILILANATQALQLPICRFREDKPVALNEFTAFEQPSPPSLNLLTFPCLQWVPSCPSSSRQLPFLTRIFSDFGHQWRHILRRPYADSTFLKFARAVLSIATMGFTVVEIASRWLHRPSGNPYVYIHDLPSWQPCEEHFIQIGRIAVVLDQDLEHAITLVRKDTTDKNETREVAGGRVPLRNNNYNAYLLLSMRHIALCRINEEGVLLCTSPATFLNGIDAPSSAAITLLICGLLLAFPRPHTWIHDFPVELRDHILTRVSEGSIEAARLGCLLELGPPFNWMRAEDRSRKGGPIGRFQSYTHRSEMTPVESQIWFEKFSGLAYR</sequence>
<organism evidence="1 2">
    <name type="scientific">Venustampulla echinocandica</name>
    <dbReference type="NCBI Taxonomy" id="2656787"/>
    <lineage>
        <taxon>Eukaryota</taxon>
        <taxon>Fungi</taxon>
        <taxon>Dikarya</taxon>
        <taxon>Ascomycota</taxon>
        <taxon>Pezizomycotina</taxon>
        <taxon>Leotiomycetes</taxon>
        <taxon>Helotiales</taxon>
        <taxon>Pleuroascaceae</taxon>
        <taxon>Venustampulla</taxon>
    </lineage>
</organism>
<protein>
    <submittedName>
        <fullName evidence="1">Uncharacterized protein</fullName>
    </submittedName>
</protein>
<evidence type="ECO:0000313" key="1">
    <source>
        <dbReference type="EMBL" id="RDL32006.1"/>
    </source>
</evidence>
<dbReference type="RefSeq" id="XP_031865938.1">
    <property type="nucleotide sequence ID" value="XM_032018031.1"/>
</dbReference>
<reference evidence="1 2" key="1">
    <citation type="journal article" date="2018" name="IMA Fungus">
        <title>IMA Genome-F 9: Draft genome sequence of Annulohypoxylon stygium, Aspergillus mulundensis, Berkeleyomyces basicola (syn. Thielaviopsis basicola), Ceratocystis smalleyi, two Cercospora beticola strains, Coleophoma cylindrospora, Fusarium fracticaudum, Phialophora cf. hyalina, and Morchella septimelata.</title>
        <authorList>
            <person name="Wingfield B.D."/>
            <person name="Bills G.F."/>
            <person name="Dong Y."/>
            <person name="Huang W."/>
            <person name="Nel W.J."/>
            <person name="Swalarsk-Parry B.S."/>
            <person name="Vaghefi N."/>
            <person name="Wilken P.M."/>
            <person name="An Z."/>
            <person name="de Beer Z.W."/>
            <person name="De Vos L."/>
            <person name="Chen L."/>
            <person name="Duong T.A."/>
            <person name="Gao Y."/>
            <person name="Hammerbacher A."/>
            <person name="Kikkert J.R."/>
            <person name="Li Y."/>
            <person name="Li H."/>
            <person name="Li K."/>
            <person name="Li Q."/>
            <person name="Liu X."/>
            <person name="Ma X."/>
            <person name="Naidoo K."/>
            <person name="Pethybridge S.J."/>
            <person name="Sun J."/>
            <person name="Steenkamp E.T."/>
            <person name="van der Nest M.A."/>
            <person name="van Wyk S."/>
            <person name="Wingfield M.J."/>
            <person name="Xiong C."/>
            <person name="Yue Q."/>
            <person name="Zhang X."/>
        </authorList>
    </citation>
    <scope>NUCLEOTIDE SEQUENCE [LARGE SCALE GENOMIC DNA]</scope>
    <source>
        <strain evidence="1 2">BP 5553</strain>
    </source>
</reference>
<dbReference type="OrthoDB" id="4934446at2759"/>
<name>A0A370TCP8_9HELO</name>
<evidence type="ECO:0000313" key="2">
    <source>
        <dbReference type="Proteomes" id="UP000254866"/>
    </source>
</evidence>
<gene>
    <name evidence="1" type="ORF">BP5553_09408</name>
</gene>
<dbReference type="AlphaFoldDB" id="A0A370TCP8"/>
<proteinExistence type="predicted"/>